<name>A0A1J5RRW5_9ZZZZ</name>
<dbReference type="AlphaFoldDB" id="A0A1J5RRW5"/>
<feature type="domain" description="Flavodoxin" evidence="1">
    <location>
        <begin position="5"/>
        <end position="151"/>
    </location>
</feature>
<accession>A0A1J5RRW5</accession>
<sequence>MARVLILHASCEGQTARIAGRIAQTLREIGHAADVIPARGFQAGLEKYDAVMIGSSIHYGHHPAYLRTLLRRHRTALEAMPSAFFSVSLSAGGPGAKPRAARRYLEGLQRQIGWRPQLTTTFGGALQFSKYGRFKRLLMIMIVGLAGGDTNATRDYEYTDWNAVGLFTEAFAQRLNSGD</sequence>
<comment type="caution">
    <text evidence="2">The sequence shown here is derived from an EMBL/GenBank/DDBJ whole genome shotgun (WGS) entry which is preliminary data.</text>
</comment>
<reference evidence="2" key="1">
    <citation type="submission" date="2016-10" db="EMBL/GenBank/DDBJ databases">
        <title>Sequence of Gallionella enrichment culture.</title>
        <authorList>
            <person name="Poehlein A."/>
            <person name="Muehling M."/>
            <person name="Daniel R."/>
        </authorList>
    </citation>
    <scope>NUCLEOTIDE SEQUENCE</scope>
</reference>
<protein>
    <submittedName>
        <fullName evidence="2">Protoporphyrinogen IX dehydrogenase</fullName>
        <ecNumber evidence="2">1.3.5.3</ecNumber>
    </submittedName>
</protein>
<dbReference type="EC" id="1.3.5.3" evidence="2"/>
<dbReference type="SUPFAM" id="SSF52218">
    <property type="entry name" value="Flavoproteins"/>
    <property type="match status" value="1"/>
</dbReference>
<dbReference type="GO" id="GO:0006783">
    <property type="term" value="P:heme biosynthetic process"/>
    <property type="evidence" value="ECO:0007669"/>
    <property type="project" value="TreeGrafter"/>
</dbReference>
<dbReference type="PANTHER" id="PTHR38030:SF2">
    <property type="entry name" value="PROTOPORPHYRINOGEN IX DEHYDROGENASE [QUINONE]"/>
    <property type="match status" value="1"/>
</dbReference>
<dbReference type="PANTHER" id="PTHR38030">
    <property type="entry name" value="PROTOPORPHYRINOGEN IX DEHYDROGENASE [MENAQUINONE]"/>
    <property type="match status" value="1"/>
</dbReference>
<dbReference type="GO" id="GO:0010181">
    <property type="term" value="F:FMN binding"/>
    <property type="evidence" value="ECO:0007669"/>
    <property type="project" value="TreeGrafter"/>
</dbReference>
<dbReference type="InterPro" id="IPR029039">
    <property type="entry name" value="Flavoprotein-like_sf"/>
</dbReference>
<dbReference type="Pfam" id="PF12724">
    <property type="entry name" value="Flavodoxin_5"/>
    <property type="match status" value="1"/>
</dbReference>
<dbReference type="Gene3D" id="3.40.50.360">
    <property type="match status" value="1"/>
</dbReference>
<evidence type="ECO:0000259" key="1">
    <source>
        <dbReference type="Pfam" id="PF12724"/>
    </source>
</evidence>
<dbReference type="GO" id="GO:0070819">
    <property type="term" value="F:menaquinone-dependent protoporphyrinogen oxidase activity"/>
    <property type="evidence" value="ECO:0007669"/>
    <property type="project" value="TreeGrafter"/>
</dbReference>
<dbReference type="InterPro" id="IPR026816">
    <property type="entry name" value="Flavodoxin_dom"/>
</dbReference>
<proteinExistence type="predicted"/>
<keyword evidence="2" id="KW-0560">Oxidoreductase</keyword>
<dbReference type="InterPro" id="IPR052200">
    <property type="entry name" value="Protoporphyrinogen_IX_DH"/>
</dbReference>
<dbReference type="EMBL" id="MLJW01000111">
    <property type="protein sequence ID" value="OIQ99048.1"/>
    <property type="molecule type" value="Genomic_DNA"/>
</dbReference>
<gene>
    <name evidence="2" type="primary">hemG</name>
    <name evidence="2" type="ORF">GALL_189620</name>
</gene>
<organism evidence="2">
    <name type="scientific">mine drainage metagenome</name>
    <dbReference type="NCBI Taxonomy" id="410659"/>
    <lineage>
        <taxon>unclassified sequences</taxon>
        <taxon>metagenomes</taxon>
        <taxon>ecological metagenomes</taxon>
    </lineage>
</organism>
<evidence type="ECO:0000313" key="2">
    <source>
        <dbReference type="EMBL" id="OIQ99048.1"/>
    </source>
</evidence>